<dbReference type="InterPro" id="IPR027417">
    <property type="entry name" value="P-loop_NTPase"/>
</dbReference>
<dbReference type="InterPro" id="IPR001650">
    <property type="entry name" value="Helicase_C-like"/>
</dbReference>
<gene>
    <name evidence="4" type="ORF">TM448A00064_0032</name>
</gene>
<evidence type="ECO:0000259" key="3">
    <source>
        <dbReference type="Pfam" id="PF00271"/>
    </source>
</evidence>
<keyword evidence="2" id="KW-0472">Membrane</keyword>
<dbReference type="EMBL" id="MT143971">
    <property type="protein sequence ID" value="QJA43853.1"/>
    <property type="molecule type" value="Genomic_DNA"/>
</dbReference>
<organism evidence="4">
    <name type="scientific">viral metagenome</name>
    <dbReference type="NCBI Taxonomy" id="1070528"/>
    <lineage>
        <taxon>unclassified sequences</taxon>
        <taxon>metagenomes</taxon>
        <taxon>organismal metagenomes</taxon>
    </lineage>
</organism>
<dbReference type="AlphaFoldDB" id="A0A6H1Z7K0"/>
<evidence type="ECO:0000256" key="1">
    <source>
        <dbReference type="SAM" id="MobiDB-lite"/>
    </source>
</evidence>
<protein>
    <submittedName>
        <fullName evidence="4">Putative helicase</fullName>
    </submittedName>
</protein>
<dbReference type="Gene3D" id="3.40.50.300">
    <property type="entry name" value="P-loop containing nucleotide triphosphate hydrolases"/>
    <property type="match status" value="1"/>
</dbReference>
<dbReference type="Pfam" id="PF00271">
    <property type="entry name" value="Helicase_C"/>
    <property type="match status" value="1"/>
</dbReference>
<proteinExistence type="predicted"/>
<keyword evidence="4" id="KW-0067">ATP-binding</keyword>
<keyword evidence="2" id="KW-0812">Transmembrane</keyword>
<feature type="transmembrane region" description="Helical" evidence="2">
    <location>
        <begin position="187"/>
        <end position="205"/>
    </location>
</feature>
<reference evidence="4" key="1">
    <citation type="submission" date="2020-03" db="EMBL/GenBank/DDBJ databases">
        <title>The deep terrestrial virosphere.</title>
        <authorList>
            <person name="Holmfeldt K."/>
            <person name="Nilsson E."/>
            <person name="Simone D."/>
            <person name="Lopez-Fernandez M."/>
            <person name="Wu X."/>
            <person name="de Brujin I."/>
            <person name="Lundin D."/>
            <person name="Andersson A."/>
            <person name="Bertilsson S."/>
            <person name="Dopson M."/>
        </authorList>
    </citation>
    <scope>NUCLEOTIDE SEQUENCE</scope>
    <source>
        <strain evidence="4">TM448A00064</strain>
    </source>
</reference>
<keyword evidence="4" id="KW-0347">Helicase</keyword>
<name>A0A6H1Z7K0_9ZZZZ</name>
<keyword evidence="4" id="KW-0378">Hydrolase</keyword>
<keyword evidence="4" id="KW-0547">Nucleotide-binding</keyword>
<feature type="compositionally biased region" description="Gly residues" evidence="1">
    <location>
        <begin position="133"/>
        <end position="145"/>
    </location>
</feature>
<accession>A0A6H1Z7K0</accession>
<dbReference type="GO" id="GO:0004386">
    <property type="term" value="F:helicase activity"/>
    <property type="evidence" value="ECO:0007669"/>
    <property type="project" value="UniProtKB-KW"/>
</dbReference>
<sequence>MPLVTGDLPEPQSAKLARTIKETPNACPVAVCTSTWATGIDIPNLRWVLWAGQGQAPIGFLQARGRGSRSDQGKKADFELIVVEDLETPRYREQAVKRIDHMRRAGYEVCSDELLQQLLDKPATTGHRRGRGLSQGRGHGSGSGSGRASRSRVPGFAPVKPDGWHSADSPTGSTLGDVIFILLHTRWFVVSASLLVLMTIIKGLLN</sequence>
<keyword evidence="2" id="KW-1133">Transmembrane helix</keyword>
<evidence type="ECO:0000256" key="2">
    <source>
        <dbReference type="SAM" id="Phobius"/>
    </source>
</evidence>
<feature type="domain" description="Helicase C-terminal" evidence="3">
    <location>
        <begin position="4"/>
        <end position="69"/>
    </location>
</feature>
<evidence type="ECO:0000313" key="4">
    <source>
        <dbReference type="EMBL" id="QJA43853.1"/>
    </source>
</evidence>
<feature type="region of interest" description="Disordered" evidence="1">
    <location>
        <begin position="124"/>
        <end position="168"/>
    </location>
</feature>
<dbReference type="SUPFAM" id="SSF52540">
    <property type="entry name" value="P-loop containing nucleoside triphosphate hydrolases"/>
    <property type="match status" value="1"/>
</dbReference>